<dbReference type="GO" id="GO:0030496">
    <property type="term" value="C:midbody"/>
    <property type="evidence" value="ECO:0007669"/>
    <property type="project" value="UniProtKB-SubCell"/>
</dbReference>
<feature type="domain" description="Centrosomal CEP44" evidence="9">
    <location>
        <begin position="6"/>
        <end position="129"/>
    </location>
</feature>
<keyword evidence="11" id="KW-1185">Reference proteome</keyword>
<dbReference type="InterPro" id="IPR029157">
    <property type="entry name" value="CEP44_CC"/>
</dbReference>
<evidence type="ECO:0000313" key="10">
    <source>
        <dbReference type="Ensembl" id="ENSCMIP00000006589.1"/>
    </source>
</evidence>
<evidence type="ECO:0000256" key="1">
    <source>
        <dbReference type="ARBA" id="ARBA00004114"/>
    </source>
</evidence>
<evidence type="ECO:0000259" key="9">
    <source>
        <dbReference type="Pfam" id="PF15007"/>
    </source>
</evidence>
<reference evidence="11" key="3">
    <citation type="journal article" date="2014" name="Nature">
        <title>Elephant shark genome provides unique insights into gnathostome evolution.</title>
        <authorList>
            <consortium name="International Elephant Shark Genome Sequencing Consortium"/>
            <person name="Venkatesh B."/>
            <person name="Lee A.P."/>
            <person name="Ravi V."/>
            <person name="Maurya A.K."/>
            <person name="Lian M.M."/>
            <person name="Swann J.B."/>
            <person name="Ohta Y."/>
            <person name="Flajnik M.F."/>
            <person name="Sutoh Y."/>
            <person name="Kasahara M."/>
            <person name="Hoon S."/>
            <person name="Gangu V."/>
            <person name="Roy S.W."/>
            <person name="Irimia M."/>
            <person name="Korzh V."/>
            <person name="Kondrychyn I."/>
            <person name="Lim Z.W."/>
            <person name="Tay B.H."/>
            <person name="Tohari S."/>
            <person name="Kong K.W."/>
            <person name="Ho S."/>
            <person name="Lorente-Galdos B."/>
            <person name="Quilez J."/>
            <person name="Marques-Bonet T."/>
            <person name="Raney B.J."/>
            <person name="Ingham P.W."/>
            <person name="Tay A."/>
            <person name="Hillier L.W."/>
            <person name="Minx P."/>
            <person name="Boehm T."/>
            <person name="Wilson R.K."/>
            <person name="Brenner S."/>
            <person name="Warren W.C."/>
        </authorList>
    </citation>
    <scope>NUCLEOTIDE SEQUENCE [LARGE SCALE GENOMIC DNA]</scope>
</reference>
<evidence type="ECO:0000256" key="4">
    <source>
        <dbReference type="ARBA" id="ARBA00014053"/>
    </source>
</evidence>
<reference evidence="11" key="2">
    <citation type="journal article" date="2007" name="PLoS Biol.">
        <title>Survey sequencing and comparative analysis of the elephant shark (Callorhinchus milii) genome.</title>
        <authorList>
            <person name="Venkatesh B."/>
            <person name="Kirkness E.F."/>
            <person name="Loh Y.H."/>
            <person name="Halpern A.L."/>
            <person name="Lee A.P."/>
            <person name="Johnson J."/>
            <person name="Dandona N."/>
            <person name="Viswanathan L.D."/>
            <person name="Tay A."/>
            <person name="Venter J.C."/>
            <person name="Strausberg R.L."/>
            <person name="Brenner S."/>
        </authorList>
    </citation>
    <scope>NUCLEOTIDE SEQUENCE [LARGE SCALE GENOMIC DNA]</scope>
</reference>
<comment type="subcellular location">
    <subcellularLocation>
        <location evidence="1">Cytoplasm</location>
        <location evidence="1">Cytoskeleton</location>
        <location evidence="1">Microtubule organizing center</location>
        <location evidence="1">Centrosome</location>
        <location evidence="1">Centriole</location>
    </subcellularLocation>
    <subcellularLocation>
        <location evidence="3">Cytoplasm</location>
        <location evidence="3">Cytoskeleton</location>
        <location evidence="3">Spindle pole</location>
    </subcellularLocation>
    <subcellularLocation>
        <location evidence="2">Midbody</location>
    </subcellularLocation>
</comment>
<evidence type="ECO:0000256" key="5">
    <source>
        <dbReference type="ARBA" id="ARBA00022490"/>
    </source>
</evidence>
<dbReference type="Ensembl" id="ENSCMIT00000006801.1">
    <property type="protein sequence ID" value="ENSCMIP00000006589.1"/>
    <property type="gene ID" value="ENSCMIG00000003718.1"/>
</dbReference>
<dbReference type="InParanoid" id="A0A4W3H9P9"/>
<dbReference type="GO" id="GO:0007099">
    <property type="term" value="P:centriole replication"/>
    <property type="evidence" value="ECO:0007669"/>
    <property type="project" value="TreeGrafter"/>
</dbReference>
<evidence type="ECO:0000256" key="3">
    <source>
        <dbReference type="ARBA" id="ARBA00004647"/>
    </source>
</evidence>
<keyword evidence="6" id="KW-0175">Coiled coil</keyword>
<reference evidence="10" key="5">
    <citation type="submission" date="2025-09" db="UniProtKB">
        <authorList>
            <consortium name="Ensembl"/>
        </authorList>
    </citation>
    <scope>IDENTIFICATION</scope>
</reference>
<sequence>MMTTGDLKGCLRKLEQGLRSLNYRYDIDYKRLAKGDATAFLPIMNYAFTSYSTHLTEQLVANGVELAGKNDLRFIEAVYKVLRDQFQYKPVLSKDQFLHCGFAERKIQILCDIINIVTNRHKEMDGFNKIKLQPKKKTHFIKPKSEGLLPKVVPPEQNVTIKPLVERHLGNEALQTNLCSPEIEVTEDNSVNLNEFIKETTCKCEESNCHSEIEMLKCQIAECQEKLKVLDVVQSKLQTLERETEGKVIIDEKDWNNLMSRVILLETELMLRSKKSTYSSDFTVTNEECSSSSMANHNFTDGEKRVETPQSILYHSSGYTSLLSADESPKAMNINLLGLTESSKKEAMQHTVDRISKMIEETSDLLKCTENPL</sequence>
<protein>
    <recommendedName>
        <fullName evidence="4">Centrosomal protein of 44 kDa</fullName>
    </recommendedName>
</protein>
<dbReference type="PANTHER" id="PTHR31477:SF1">
    <property type="entry name" value="CENTROSOMAL PROTEIN OF 44 KDA"/>
    <property type="match status" value="1"/>
</dbReference>
<keyword evidence="7" id="KW-0206">Cytoskeleton</keyword>
<dbReference type="GO" id="GO:0005814">
    <property type="term" value="C:centriole"/>
    <property type="evidence" value="ECO:0007669"/>
    <property type="project" value="UniProtKB-SubCell"/>
</dbReference>
<dbReference type="GO" id="GO:0000922">
    <property type="term" value="C:spindle pole"/>
    <property type="evidence" value="ECO:0007669"/>
    <property type="project" value="UniProtKB-SubCell"/>
</dbReference>
<evidence type="ECO:0000256" key="7">
    <source>
        <dbReference type="ARBA" id="ARBA00023212"/>
    </source>
</evidence>
<dbReference type="OMA" id="NWMEDKL"/>
<evidence type="ECO:0000256" key="8">
    <source>
        <dbReference type="ARBA" id="ARBA00046235"/>
    </source>
</evidence>
<evidence type="ECO:0000256" key="2">
    <source>
        <dbReference type="ARBA" id="ARBA00004214"/>
    </source>
</evidence>
<dbReference type="Pfam" id="PF15007">
    <property type="entry name" value="CEP44"/>
    <property type="match status" value="1"/>
</dbReference>
<gene>
    <name evidence="10" type="primary">cep44</name>
</gene>
<dbReference type="GO" id="GO:0005813">
    <property type="term" value="C:centrosome"/>
    <property type="evidence" value="ECO:0007669"/>
    <property type="project" value="TreeGrafter"/>
</dbReference>
<name>A0A4W3H9P9_CALMI</name>
<dbReference type="Proteomes" id="UP000314986">
    <property type="component" value="Unassembled WGS sequence"/>
</dbReference>
<proteinExistence type="predicted"/>
<accession>A0A4W3H9P9</accession>
<dbReference type="STRING" id="7868.ENSCMIP00000006589"/>
<dbReference type="InterPro" id="IPR033603">
    <property type="entry name" value="CEP44"/>
</dbReference>
<dbReference type="GO" id="GO:0010457">
    <property type="term" value="P:centriole-centriole cohesion"/>
    <property type="evidence" value="ECO:0007669"/>
    <property type="project" value="TreeGrafter"/>
</dbReference>
<comment type="function">
    <text evidence="8">Centriole-enriched microtubule-binding protein involved in centriole biogenesis. In collaboration with CEP295 and POC1B, is required for the centriole-to-centrosome conversion by ensuring the formation of bona fide centriole wall. Functions as a linker component that maintains centrosome cohesion. Associates with CROCC and regulates its stability and localization to the centrosome.</text>
</comment>
<organism evidence="10 11">
    <name type="scientific">Callorhinchus milii</name>
    <name type="common">Ghost shark</name>
    <dbReference type="NCBI Taxonomy" id="7868"/>
    <lineage>
        <taxon>Eukaryota</taxon>
        <taxon>Metazoa</taxon>
        <taxon>Chordata</taxon>
        <taxon>Craniata</taxon>
        <taxon>Vertebrata</taxon>
        <taxon>Chondrichthyes</taxon>
        <taxon>Holocephali</taxon>
        <taxon>Chimaeriformes</taxon>
        <taxon>Callorhinchidae</taxon>
        <taxon>Callorhinchus</taxon>
    </lineage>
</organism>
<reference evidence="11" key="1">
    <citation type="journal article" date="2006" name="Science">
        <title>Ancient noncoding elements conserved in the human genome.</title>
        <authorList>
            <person name="Venkatesh B."/>
            <person name="Kirkness E.F."/>
            <person name="Loh Y.H."/>
            <person name="Halpern A.L."/>
            <person name="Lee A.P."/>
            <person name="Johnson J."/>
            <person name="Dandona N."/>
            <person name="Viswanathan L.D."/>
            <person name="Tay A."/>
            <person name="Venter J.C."/>
            <person name="Strausberg R.L."/>
            <person name="Brenner S."/>
        </authorList>
    </citation>
    <scope>NUCLEOTIDE SEQUENCE [LARGE SCALE GENOMIC DNA]</scope>
</reference>
<dbReference type="AlphaFoldDB" id="A0A4W3H9P9"/>
<dbReference type="PANTHER" id="PTHR31477">
    <property type="entry name" value="CENTROSOMAL PROTEIN OF 44 KDA"/>
    <property type="match status" value="1"/>
</dbReference>
<evidence type="ECO:0000313" key="11">
    <source>
        <dbReference type="Proteomes" id="UP000314986"/>
    </source>
</evidence>
<reference evidence="10" key="4">
    <citation type="submission" date="2025-08" db="UniProtKB">
        <authorList>
            <consortium name="Ensembl"/>
        </authorList>
    </citation>
    <scope>IDENTIFICATION</scope>
</reference>
<keyword evidence="5" id="KW-0963">Cytoplasm</keyword>
<evidence type="ECO:0000256" key="6">
    <source>
        <dbReference type="ARBA" id="ARBA00023054"/>
    </source>
</evidence>
<dbReference type="GeneTree" id="ENSGT00390000009873"/>